<dbReference type="Gene3D" id="1.20.1600.10">
    <property type="entry name" value="Outer membrane efflux proteins (OEP)"/>
    <property type="match status" value="1"/>
</dbReference>
<name>A0A146G6F9_TERSA</name>
<comment type="subcellular location">
    <subcellularLocation>
        <location evidence="2">Cell membrane</location>
        <topology evidence="2">Lipid-anchor</topology>
    </subcellularLocation>
</comment>
<keyword evidence="2" id="KW-0472">Membrane</keyword>
<protein>
    <submittedName>
        <fullName evidence="3">Efflux transporter, outer membrane factor (OMF) lipoprotein, NodT family</fullName>
    </submittedName>
</protein>
<reference evidence="4" key="1">
    <citation type="journal article" date="2017" name="Genome Announc.">
        <title>Draft Genome Sequence of Terrimicrobium sacchariphilum NM-5T, a Facultative Anaerobic Soil Bacterium of the Class Spartobacteria.</title>
        <authorList>
            <person name="Qiu Y.L."/>
            <person name="Tourlousse D.M."/>
            <person name="Matsuura N."/>
            <person name="Ohashi A."/>
            <person name="Sekiguchi Y."/>
        </authorList>
    </citation>
    <scope>NUCLEOTIDE SEQUENCE [LARGE SCALE GENOMIC DNA]</scope>
    <source>
        <strain evidence="4">NM-5</strain>
    </source>
</reference>
<gene>
    <name evidence="3" type="ORF">TSACC_21376</name>
</gene>
<dbReference type="Gene3D" id="2.20.200.10">
    <property type="entry name" value="Outer membrane efflux proteins (OEP)"/>
    <property type="match status" value="1"/>
</dbReference>
<dbReference type="Pfam" id="PF02321">
    <property type="entry name" value="OEP"/>
    <property type="match status" value="2"/>
</dbReference>
<keyword evidence="2" id="KW-1134">Transmembrane beta strand</keyword>
<comment type="similarity">
    <text evidence="1 2">Belongs to the outer membrane factor (OMF) (TC 1.B.17) family.</text>
</comment>
<dbReference type="InterPro" id="IPR003423">
    <property type="entry name" value="OMP_efflux"/>
</dbReference>
<dbReference type="GO" id="GO:0015562">
    <property type="term" value="F:efflux transmembrane transporter activity"/>
    <property type="evidence" value="ECO:0007669"/>
    <property type="project" value="InterPro"/>
</dbReference>
<dbReference type="NCBIfam" id="TIGR01845">
    <property type="entry name" value="outer_NodT"/>
    <property type="match status" value="1"/>
</dbReference>
<dbReference type="AlphaFoldDB" id="A0A146G6F9"/>
<keyword evidence="4" id="KW-1185">Reference proteome</keyword>
<dbReference type="Proteomes" id="UP000076023">
    <property type="component" value="Unassembled WGS sequence"/>
</dbReference>
<evidence type="ECO:0000256" key="1">
    <source>
        <dbReference type="ARBA" id="ARBA00007613"/>
    </source>
</evidence>
<dbReference type="SUPFAM" id="SSF56954">
    <property type="entry name" value="Outer membrane efflux proteins (OEP)"/>
    <property type="match status" value="1"/>
</dbReference>
<evidence type="ECO:0000256" key="2">
    <source>
        <dbReference type="RuleBase" id="RU362097"/>
    </source>
</evidence>
<sequence>MMTSCMVGPNFSTPEARIQGKWKKYDGISDRPPVDIDRSWWKQFHDSRLDSLIDTAYRNNPSLQAAGTRILGARAELNQSVGNLFPQKQDLILQGRGNVASDPNSIWTPSGLNENYLSTQALVSVSWEIDFWGKYRRQIQSDRAGYLATIAAYDSILVTLVADVASTYVNIRTLQARLAVNRANIAQQKKSVEVAVARRTAGRVGDLDVEQAKAQLATTEAEGPSIQTALQRAIDSLAVLLGETPVETERRVGSSGSIPTPPSNLAAGVPADLLRRRPDVRQAGLEAASRSARIGVEFAKILPSFSLNGTFGYTGGSENVSFSNFFNWQQAAANSAGSLVVPIFNYGRLVNQVRVADASFQEGLLNYQHAVLNAQREVQDALADYVNSSRRVAQLQAAVKAASSAVEIANLQYELGTADYARVLTAQSQRLAAEDALAQAKGQYANSLIAAYRAMGGGWELRNEAGVISPATRAQMASRTNWGNLLEINQHLPPDAASAPTPGAATQPAR</sequence>
<evidence type="ECO:0000313" key="4">
    <source>
        <dbReference type="Proteomes" id="UP000076023"/>
    </source>
</evidence>
<dbReference type="InParanoid" id="A0A146G6F9"/>
<keyword evidence="2" id="KW-0564">Palmitate</keyword>
<dbReference type="EMBL" id="BDCO01000002">
    <property type="protein sequence ID" value="GAT32972.1"/>
    <property type="molecule type" value="Genomic_DNA"/>
</dbReference>
<dbReference type="STRING" id="690879.TSACC_21376"/>
<organism evidence="3 4">
    <name type="scientific">Terrimicrobium sacchariphilum</name>
    <dbReference type="NCBI Taxonomy" id="690879"/>
    <lineage>
        <taxon>Bacteria</taxon>
        <taxon>Pseudomonadati</taxon>
        <taxon>Verrucomicrobiota</taxon>
        <taxon>Terrimicrobiia</taxon>
        <taxon>Terrimicrobiales</taxon>
        <taxon>Terrimicrobiaceae</taxon>
        <taxon>Terrimicrobium</taxon>
    </lineage>
</organism>
<dbReference type="FunCoup" id="A0A146G6F9">
    <property type="interactions" value="190"/>
</dbReference>
<keyword evidence="2 3" id="KW-0449">Lipoprotein</keyword>
<evidence type="ECO:0000313" key="3">
    <source>
        <dbReference type="EMBL" id="GAT32972.1"/>
    </source>
</evidence>
<proteinExistence type="inferred from homology"/>
<comment type="caution">
    <text evidence="3">The sequence shown here is derived from an EMBL/GenBank/DDBJ whole genome shotgun (WGS) entry which is preliminary data.</text>
</comment>
<keyword evidence="2" id="KW-0812">Transmembrane</keyword>
<dbReference type="GO" id="GO:0005886">
    <property type="term" value="C:plasma membrane"/>
    <property type="evidence" value="ECO:0007669"/>
    <property type="project" value="UniProtKB-SubCell"/>
</dbReference>
<dbReference type="PANTHER" id="PTHR30203:SF31">
    <property type="entry name" value="RND EFFLUX SYSTEM, OUTER MEMBRANE LIPOPROTEIN, NODT"/>
    <property type="match status" value="1"/>
</dbReference>
<dbReference type="PANTHER" id="PTHR30203">
    <property type="entry name" value="OUTER MEMBRANE CATION EFFLUX PROTEIN"/>
    <property type="match status" value="1"/>
</dbReference>
<dbReference type="InterPro" id="IPR010131">
    <property type="entry name" value="MdtP/NodT-like"/>
</dbReference>
<accession>A0A146G6F9</accession>